<dbReference type="InterPro" id="IPR052459">
    <property type="entry name" value="TNFRSF_decoy_receptor"/>
</dbReference>
<comment type="caution">
    <text evidence="11">The sequence shown here is derived from an EMBL/GenBank/DDBJ whole genome shotgun (WGS) entry which is preliminary data.</text>
</comment>
<keyword evidence="2" id="KW-0964">Secreted</keyword>
<name>A0ABR3LPL7_9TELE</name>
<feature type="domain" description="TNFR-Cys" evidence="10">
    <location>
        <begin position="61"/>
        <end position="101"/>
    </location>
</feature>
<comment type="subcellular location">
    <subcellularLocation>
        <location evidence="1">Secreted</location>
    </subcellularLocation>
</comment>
<dbReference type="Gene3D" id="2.10.50.10">
    <property type="entry name" value="Tumor Necrosis Factor Receptor, subunit A, domain 2"/>
    <property type="match status" value="3"/>
</dbReference>
<evidence type="ECO:0000259" key="10">
    <source>
        <dbReference type="PROSITE" id="PS50050"/>
    </source>
</evidence>
<reference evidence="11 12" key="1">
    <citation type="submission" date="2023-09" db="EMBL/GenBank/DDBJ databases">
        <authorList>
            <person name="Wang M."/>
        </authorList>
    </citation>
    <scope>NUCLEOTIDE SEQUENCE [LARGE SCALE GENOMIC DNA]</scope>
    <source>
        <strain evidence="11">GT-2023</strain>
        <tissue evidence="11">Liver</tissue>
    </source>
</reference>
<feature type="disulfide bond" evidence="8">
    <location>
        <begin position="80"/>
        <end position="93"/>
    </location>
</feature>
<accession>A0ABR3LPL7</accession>
<evidence type="ECO:0000256" key="3">
    <source>
        <dbReference type="ARBA" id="ARBA00022703"/>
    </source>
</evidence>
<dbReference type="SUPFAM" id="SSF57586">
    <property type="entry name" value="TNF receptor-like"/>
    <property type="match status" value="2"/>
</dbReference>
<feature type="signal peptide" evidence="9">
    <location>
        <begin position="1"/>
        <end position="19"/>
    </location>
</feature>
<gene>
    <name evidence="11" type="ORF">QQF64_012909</name>
</gene>
<dbReference type="PANTHER" id="PTHR23097">
    <property type="entry name" value="TUMOR NECROSIS FACTOR RECEPTOR SUPERFAMILY MEMBER"/>
    <property type="match status" value="1"/>
</dbReference>
<evidence type="ECO:0000256" key="5">
    <source>
        <dbReference type="ARBA" id="ARBA00022737"/>
    </source>
</evidence>
<dbReference type="EMBL" id="JAYMGO010000019">
    <property type="protein sequence ID" value="KAL1254848.1"/>
    <property type="molecule type" value="Genomic_DNA"/>
</dbReference>
<evidence type="ECO:0000256" key="2">
    <source>
        <dbReference type="ARBA" id="ARBA00022525"/>
    </source>
</evidence>
<dbReference type="SMART" id="SM00208">
    <property type="entry name" value="TNFR"/>
    <property type="match status" value="4"/>
</dbReference>
<keyword evidence="7" id="KW-0325">Glycoprotein</keyword>
<dbReference type="PROSITE" id="PS00652">
    <property type="entry name" value="TNFR_NGFR_1"/>
    <property type="match status" value="1"/>
</dbReference>
<evidence type="ECO:0000256" key="7">
    <source>
        <dbReference type="ARBA" id="ARBA00023180"/>
    </source>
</evidence>
<feature type="repeat" description="TNFR-Cys" evidence="8">
    <location>
        <begin position="61"/>
        <end position="101"/>
    </location>
</feature>
<evidence type="ECO:0000313" key="12">
    <source>
        <dbReference type="Proteomes" id="UP001558613"/>
    </source>
</evidence>
<keyword evidence="6 8" id="KW-1015">Disulfide bond</keyword>
<keyword evidence="3" id="KW-0053">Apoptosis</keyword>
<dbReference type="Pfam" id="PF00020">
    <property type="entry name" value="TNFR_c6"/>
    <property type="match status" value="3"/>
</dbReference>
<organism evidence="11 12">
    <name type="scientific">Cirrhinus molitorella</name>
    <name type="common">mud carp</name>
    <dbReference type="NCBI Taxonomy" id="172907"/>
    <lineage>
        <taxon>Eukaryota</taxon>
        <taxon>Metazoa</taxon>
        <taxon>Chordata</taxon>
        <taxon>Craniata</taxon>
        <taxon>Vertebrata</taxon>
        <taxon>Euteleostomi</taxon>
        <taxon>Actinopterygii</taxon>
        <taxon>Neopterygii</taxon>
        <taxon>Teleostei</taxon>
        <taxon>Ostariophysi</taxon>
        <taxon>Cypriniformes</taxon>
        <taxon>Cyprinidae</taxon>
        <taxon>Labeoninae</taxon>
        <taxon>Labeonini</taxon>
        <taxon>Cirrhinus</taxon>
    </lineage>
</organism>
<feature type="disulfide bond" evidence="8">
    <location>
        <begin position="62"/>
        <end position="77"/>
    </location>
</feature>
<keyword evidence="4 9" id="KW-0732">Signal</keyword>
<sequence length="268" mass="30341">MFLFTVLLVPALSAVGGLAADEHTYQRTDPVTGQQLLCNRCPPGTRLRAHCTRSRQTECAPCGAGLFTEFWNYIPDCLRCDACSDQQRVVRQCNGTVNTLCECEAGFYWDQHFCRRHSVCKPGHGLKASGTPHRDTVCEACADGHFADIRQAQSTCHTHNTCKDHEHLVLPGSRWHDSVCATCEQLTPKAWVDVFEPVLYGLQVQYGISTERLQKLVNRRVRKKKRAAEEDLLDLPSILEEVHRNQLADRIARKILRVQQSHCKRDAM</sequence>
<evidence type="ECO:0000256" key="6">
    <source>
        <dbReference type="ARBA" id="ARBA00023157"/>
    </source>
</evidence>
<keyword evidence="12" id="KW-1185">Reference proteome</keyword>
<feature type="chain" id="PRO_5047326585" description="TNFR-Cys domain-containing protein" evidence="9">
    <location>
        <begin position="20"/>
        <end position="268"/>
    </location>
</feature>
<evidence type="ECO:0000256" key="9">
    <source>
        <dbReference type="SAM" id="SignalP"/>
    </source>
</evidence>
<dbReference type="InterPro" id="IPR001368">
    <property type="entry name" value="TNFR/NGFR_Cys_rich_reg"/>
</dbReference>
<keyword evidence="5" id="KW-0677">Repeat</keyword>
<feature type="disulfide bond" evidence="8">
    <location>
        <begin position="83"/>
        <end position="101"/>
    </location>
</feature>
<evidence type="ECO:0000256" key="8">
    <source>
        <dbReference type="PROSITE-ProRule" id="PRU00206"/>
    </source>
</evidence>
<dbReference type="PANTHER" id="PTHR23097:SF181">
    <property type="entry name" value="CASPASE-8-LIKE"/>
    <property type="match status" value="1"/>
</dbReference>
<dbReference type="PROSITE" id="PS50050">
    <property type="entry name" value="TNFR_NGFR_2"/>
    <property type="match status" value="1"/>
</dbReference>
<protein>
    <recommendedName>
        <fullName evidence="10">TNFR-Cys domain-containing protein</fullName>
    </recommendedName>
</protein>
<evidence type="ECO:0000256" key="1">
    <source>
        <dbReference type="ARBA" id="ARBA00004613"/>
    </source>
</evidence>
<dbReference type="Proteomes" id="UP001558613">
    <property type="component" value="Unassembled WGS sequence"/>
</dbReference>
<evidence type="ECO:0000256" key="4">
    <source>
        <dbReference type="ARBA" id="ARBA00022729"/>
    </source>
</evidence>
<proteinExistence type="predicted"/>
<evidence type="ECO:0000313" key="11">
    <source>
        <dbReference type="EMBL" id="KAL1254848.1"/>
    </source>
</evidence>